<evidence type="ECO:0000259" key="1">
    <source>
        <dbReference type="PROSITE" id="PS50104"/>
    </source>
</evidence>
<dbReference type="InterPro" id="IPR035897">
    <property type="entry name" value="Toll_tir_struct_dom_sf"/>
</dbReference>
<dbReference type="SMART" id="SM00255">
    <property type="entry name" value="TIR"/>
    <property type="match status" value="1"/>
</dbReference>
<comment type="caution">
    <text evidence="2">The sequence shown here is derived from an EMBL/GenBank/DDBJ whole genome shotgun (WGS) entry which is preliminary data.</text>
</comment>
<dbReference type="SUPFAM" id="SSF56436">
    <property type="entry name" value="C-type lectin-like"/>
    <property type="match status" value="1"/>
</dbReference>
<evidence type="ECO:0000313" key="2">
    <source>
        <dbReference type="EMBL" id="MFC1572872.1"/>
    </source>
</evidence>
<feature type="domain" description="TIR" evidence="1">
    <location>
        <begin position="1"/>
        <end position="122"/>
    </location>
</feature>
<dbReference type="Gene3D" id="3.40.50.10140">
    <property type="entry name" value="Toll/interleukin-1 receptor homology (TIR) domain"/>
    <property type="match status" value="1"/>
</dbReference>
<dbReference type="InterPro" id="IPR016187">
    <property type="entry name" value="CTDL_fold"/>
</dbReference>
<dbReference type="Proteomes" id="UP001593833">
    <property type="component" value="Unassembled WGS sequence"/>
</dbReference>
<protein>
    <submittedName>
        <fullName evidence="2">TIR domain-containing protein</fullName>
    </submittedName>
</protein>
<evidence type="ECO:0000313" key="3">
    <source>
        <dbReference type="Proteomes" id="UP001593833"/>
    </source>
</evidence>
<organism evidence="2 3">
    <name type="scientific">Eiseniibacteriota bacterium</name>
    <dbReference type="NCBI Taxonomy" id="2212470"/>
    <lineage>
        <taxon>Bacteria</taxon>
        <taxon>Candidatus Eiseniibacteriota</taxon>
    </lineage>
</organism>
<dbReference type="PROSITE" id="PS50104">
    <property type="entry name" value="TIR"/>
    <property type="match status" value="1"/>
</dbReference>
<dbReference type="Pfam" id="PF13676">
    <property type="entry name" value="TIR_2"/>
    <property type="match status" value="1"/>
</dbReference>
<keyword evidence="3" id="KW-1185">Reference proteome</keyword>
<gene>
    <name evidence="2" type="ORF">ACFL6M_04655</name>
</gene>
<dbReference type="SUPFAM" id="SSF52200">
    <property type="entry name" value="Toll/Interleukin receptor TIR domain"/>
    <property type="match status" value="1"/>
</dbReference>
<dbReference type="EMBL" id="JBHPKH010000046">
    <property type="protein sequence ID" value="MFC1572872.1"/>
    <property type="molecule type" value="Genomic_DNA"/>
</dbReference>
<sequence length="422" mass="46950">MQFFISYTGDDQTWATWIASCLERLGHTSVFQAKDVGPATNFIEFMDDSLRVSDWTIAVLSPDYLNSKPCRMEWTAALNKRRLILVRVRECEPDGLMGPLNYTDLVPLGPTEAACQRLRDVLAQPDNEIPRSDVEAEYALEWLAQLVDTKQIPDTTAAEIVQRITGMPCSRPPAGDDILSLYDGWRPRIRHSLLLDHSISDLALRELGSPVEARLQQVLFAIRTSLSVCVNVAGISFLLVPPGTVGEKEANRQTIYLSETPVSAAMWLRIMPDTAQGNPDDPKLAAVGMTVPQIKEFIERFSKESALPLDLPTQSQWRFAALAAAGIRGSGKFTQRRNTAIRVEPPSAFGLYDMTYCVWQVCRTSAAPFLSICGGCFRTQKRDELAQVSLNQQASSDDTVGFRLAIESPDVLRQFQNHEEAP</sequence>
<name>A0ABV6YKL8_UNCEI</name>
<dbReference type="Gene3D" id="3.90.1580.10">
    <property type="entry name" value="paralog of FGE (formylglycine-generating enzyme)"/>
    <property type="match status" value="1"/>
</dbReference>
<dbReference type="InterPro" id="IPR042095">
    <property type="entry name" value="SUMF_sf"/>
</dbReference>
<dbReference type="InterPro" id="IPR000157">
    <property type="entry name" value="TIR_dom"/>
</dbReference>
<proteinExistence type="predicted"/>
<accession>A0ABV6YKL8</accession>
<reference evidence="2 3" key="1">
    <citation type="submission" date="2024-09" db="EMBL/GenBank/DDBJ databases">
        <authorList>
            <person name="D'Angelo T."/>
        </authorList>
    </citation>
    <scope>NUCLEOTIDE SEQUENCE [LARGE SCALE GENOMIC DNA]</scope>
    <source>
        <strain evidence="2">SAG AM-320-E07</strain>
    </source>
</reference>